<protein>
    <submittedName>
        <fullName evidence="5">Luciferase family protein</fullName>
    </submittedName>
</protein>
<reference evidence="5" key="1">
    <citation type="submission" date="2015-10" db="EMBL/GenBank/DDBJ databases">
        <authorList>
            <person name="Gilbert D.G."/>
        </authorList>
    </citation>
    <scope>NUCLEOTIDE SEQUENCE</scope>
</reference>
<dbReference type="SUPFAM" id="SSF51679">
    <property type="entry name" value="Bacterial luciferase-like"/>
    <property type="match status" value="1"/>
</dbReference>
<dbReference type="AlphaFoldDB" id="A0A160V9Y2"/>
<dbReference type="InterPro" id="IPR036661">
    <property type="entry name" value="Luciferase-like_sf"/>
</dbReference>
<feature type="region of interest" description="Disordered" evidence="3">
    <location>
        <begin position="299"/>
        <end position="318"/>
    </location>
</feature>
<evidence type="ECO:0000259" key="4">
    <source>
        <dbReference type="Pfam" id="PF00296"/>
    </source>
</evidence>
<dbReference type="InterPro" id="IPR011251">
    <property type="entry name" value="Luciferase-like_dom"/>
</dbReference>
<evidence type="ECO:0000256" key="2">
    <source>
        <dbReference type="ARBA" id="ARBA00023033"/>
    </source>
</evidence>
<evidence type="ECO:0000256" key="3">
    <source>
        <dbReference type="SAM" id="MobiDB-lite"/>
    </source>
</evidence>
<name>A0A160V9Y2_9ZZZZ</name>
<accession>A0A160V9Y2</accession>
<dbReference type="InterPro" id="IPR050766">
    <property type="entry name" value="Bact_Lucif_Oxidored"/>
</dbReference>
<organism evidence="5">
    <name type="scientific">hydrothermal vent metagenome</name>
    <dbReference type="NCBI Taxonomy" id="652676"/>
    <lineage>
        <taxon>unclassified sequences</taxon>
        <taxon>metagenomes</taxon>
        <taxon>ecological metagenomes</taxon>
    </lineage>
</organism>
<keyword evidence="2" id="KW-0503">Monooxygenase</keyword>
<dbReference type="PANTHER" id="PTHR30137">
    <property type="entry name" value="LUCIFERASE-LIKE MONOOXYGENASE"/>
    <property type="match status" value="1"/>
</dbReference>
<feature type="compositionally biased region" description="Low complexity" evidence="3">
    <location>
        <begin position="299"/>
        <end position="310"/>
    </location>
</feature>
<sequence length="390" mass="43812">MQREVLFFTEMGYTAYPQDQARELGYNNLMFPNEYFSPEKAQELYSMYFEELQYCTESGFDGVMINEHHNNPLCMMPSVNVIGSVLARTTKKGKIAFLGNVLPIHENPLRIAEEVAMIDILSGGRVICGFVRGIGQESIATNTNPIYNRERFDEAHDVIIKAWTNPGPFRYEGKHYHYRVVNPWVMPLQKPHPPIWIPGVASTESIVWAAKHKYPYVALAPPMDLLRGIYDLYDETAKADGWTPTAEHRAYAIRVNVADTDEKAYEEGKNFYWQLGTSFGVTPPHWQAPPGYISRSSAQGAREAARSAASNITPGGSSMPYEEAQATAQIITGNPDTVIEKLKKIIDLIDPGYVVLWGREGPMSHDVAMRSIDLMSQEVIPAIKEYQAVA</sequence>
<evidence type="ECO:0000256" key="1">
    <source>
        <dbReference type="ARBA" id="ARBA00023002"/>
    </source>
</evidence>
<dbReference type="Gene3D" id="3.20.20.30">
    <property type="entry name" value="Luciferase-like domain"/>
    <property type="match status" value="1"/>
</dbReference>
<dbReference type="GO" id="GO:0004497">
    <property type="term" value="F:monooxygenase activity"/>
    <property type="evidence" value="ECO:0007669"/>
    <property type="project" value="UniProtKB-KW"/>
</dbReference>
<proteinExistence type="predicted"/>
<feature type="domain" description="Luciferase-like" evidence="4">
    <location>
        <begin position="57"/>
        <end position="345"/>
    </location>
</feature>
<keyword evidence="1" id="KW-0560">Oxidoreductase</keyword>
<gene>
    <name evidence="5" type="ORF">MGWOODY_Clf1136</name>
</gene>
<dbReference type="PANTHER" id="PTHR30137:SF8">
    <property type="entry name" value="BLR5498 PROTEIN"/>
    <property type="match status" value="1"/>
</dbReference>
<evidence type="ECO:0000313" key="5">
    <source>
        <dbReference type="EMBL" id="CUV02115.1"/>
    </source>
</evidence>
<dbReference type="GO" id="GO:0005829">
    <property type="term" value="C:cytosol"/>
    <property type="evidence" value="ECO:0007669"/>
    <property type="project" value="TreeGrafter"/>
</dbReference>
<dbReference type="Pfam" id="PF00296">
    <property type="entry name" value="Bac_luciferase"/>
    <property type="match status" value="1"/>
</dbReference>
<dbReference type="EMBL" id="FAXA01000191">
    <property type="protein sequence ID" value="CUV02115.1"/>
    <property type="molecule type" value="Genomic_DNA"/>
</dbReference>
<dbReference type="GO" id="GO:0016705">
    <property type="term" value="F:oxidoreductase activity, acting on paired donors, with incorporation or reduction of molecular oxygen"/>
    <property type="evidence" value="ECO:0007669"/>
    <property type="project" value="InterPro"/>
</dbReference>